<reference evidence="2" key="1">
    <citation type="journal article" date="2019" name="Plant J.">
        <title>Chlorella vulgaris genome assembly and annotation reveals the molecular basis for metabolic acclimation to high light conditions.</title>
        <authorList>
            <person name="Cecchin M."/>
            <person name="Marcolungo L."/>
            <person name="Rossato M."/>
            <person name="Girolomoni L."/>
            <person name="Cosentino E."/>
            <person name="Cuine S."/>
            <person name="Li-Beisson Y."/>
            <person name="Delledonne M."/>
            <person name="Ballottari M."/>
        </authorList>
    </citation>
    <scope>NUCLEOTIDE SEQUENCE</scope>
    <source>
        <strain evidence="2">211/11P</strain>
    </source>
</reference>
<gene>
    <name evidence="2" type="ORF">D9Q98_001497</name>
</gene>
<dbReference type="EMBL" id="SIDB01000001">
    <property type="protein sequence ID" value="KAI3439087.1"/>
    <property type="molecule type" value="Genomic_DNA"/>
</dbReference>
<evidence type="ECO:0008006" key="4">
    <source>
        <dbReference type="Google" id="ProtNLM"/>
    </source>
</evidence>
<dbReference type="OrthoDB" id="512876at2759"/>
<proteinExistence type="predicted"/>
<dbReference type="AlphaFoldDB" id="A0A9D4Z3C2"/>
<evidence type="ECO:0000256" key="1">
    <source>
        <dbReference type="SAM" id="MobiDB-lite"/>
    </source>
</evidence>
<evidence type="ECO:0000313" key="3">
    <source>
        <dbReference type="Proteomes" id="UP001055712"/>
    </source>
</evidence>
<comment type="caution">
    <text evidence="2">The sequence shown here is derived from an EMBL/GenBank/DDBJ whole genome shotgun (WGS) entry which is preliminary data.</text>
</comment>
<reference evidence="2" key="2">
    <citation type="submission" date="2020-11" db="EMBL/GenBank/DDBJ databases">
        <authorList>
            <person name="Cecchin M."/>
            <person name="Marcolungo L."/>
            <person name="Rossato M."/>
            <person name="Girolomoni L."/>
            <person name="Cosentino E."/>
            <person name="Cuine S."/>
            <person name="Li-Beisson Y."/>
            <person name="Delledonne M."/>
            <person name="Ballottari M."/>
        </authorList>
    </citation>
    <scope>NUCLEOTIDE SEQUENCE</scope>
    <source>
        <strain evidence="2">211/11P</strain>
        <tissue evidence="2">Whole cell</tissue>
    </source>
</reference>
<sequence>MPLVLALHTIQGAPSATVPFAVILLQDHISNRRVPPDFKCRQLVPSSGATSTSLWDVSDAEVLKSWLDEAINVDVEHTVYEVQEEFSIGLGEVVRARAAEKVTEGTKDVAQKTGRALGAAASTVGQQAIELDHKLRISERATAASTAFKESAVGRNASAAFGRLGTAMGAGTKKVMENEKVNAATGAVGTSFKKLGASISSLTGGRRGSMGSLDGTAPEHSPQFVQDEVGDYSPPSRNDAPYAPYSAPEPVAVAGPGASAKGPAAPPTGGAAALSAAPPPAQQSANSGAPAFTLDDAEPESKH</sequence>
<keyword evidence="3" id="KW-1185">Reference proteome</keyword>
<feature type="region of interest" description="Disordered" evidence="1">
    <location>
        <begin position="199"/>
        <end position="303"/>
    </location>
</feature>
<protein>
    <recommendedName>
        <fullName evidence="4">Senescence domain-containing protein</fullName>
    </recommendedName>
</protein>
<feature type="compositionally biased region" description="Low complexity" evidence="1">
    <location>
        <begin position="246"/>
        <end position="291"/>
    </location>
</feature>
<accession>A0A9D4Z3C2</accession>
<organism evidence="2 3">
    <name type="scientific">Chlorella vulgaris</name>
    <name type="common">Green alga</name>
    <dbReference type="NCBI Taxonomy" id="3077"/>
    <lineage>
        <taxon>Eukaryota</taxon>
        <taxon>Viridiplantae</taxon>
        <taxon>Chlorophyta</taxon>
        <taxon>core chlorophytes</taxon>
        <taxon>Trebouxiophyceae</taxon>
        <taxon>Chlorellales</taxon>
        <taxon>Chlorellaceae</taxon>
        <taxon>Chlorella clade</taxon>
        <taxon>Chlorella</taxon>
    </lineage>
</organism>
<name>A0A9D4Z3C2_CHLVU</name>
<dbReference type="Proteomes" id="UP001055712">
    <property type="component" value="Unassembled WGS sequence"/>
</dbReference>
<evidence type="ECO:0000313" key="2">
    <source>
        <dbReference type="EMBL" id="KAI3439087.1"/>
    </source>
</evidence>